<evidence type="ECO:0000256" key="1">
    <source>
        <dbReference type="SAM" id="SignalP"/>
    </source>
</evidence>
<feature type="chain" id="PRO_5012779167" description="Chitin-binding type-4 domain-containing protein" evidence="1">
    <location>
        <begin position="23"/>
        <end position="272"/>
    </location>
</feature>
<dbReference type="EMBL" id="MCFE01000399">
    <property type="protein sequence ID" value="ORX90116.1"/>
    <property type="molecule type" value="Genomic_DNA"/>
</dbReference>
<proteinExistence type="predicted"/>
<protein>
    <recommendedName>
        <fullName evidence="4">Chitin-binding type-4 domain-containing protein</fullName>
    </recommendedName>
</protein>
<gene>
    <name evidence="2" type="ORF">K493DRAFT_318196</name>
</gene>
<keyword evidence="1" id="KW-0732">Signal</keyword>
<dbReference type="OrthoDB" id="2342176at2759"/>
<dbReference type="PROSITE" id="PS51257">
    <property type="entry name" value="PROKAR_LIPOPROTEIN"/>
    <property type="match status" value="1"/>
</dbReference>
<evidence type="ECO:0000313" key="3">
    <source>
        <dbReference type="Proteomes" id="UP000193498"/>
    </source>
</evidence>
<dbReference type="AlphaFoldDB" id="A0A1Y1XXC1"/>
<dbReference type="InParanoid" id="A0A1Y1XXC1"/>
<organism evidence="2 3">
    <name type="scientific">Basidiobolus meristosporus CBS 931.73</name>
    <dbReference type="NCBI Taxonomy" id="1314790"/>
    <lineage>
        <taxon>Eukaryota</taxon>
        <taxon>Fungi</taxon>
        <taxon>Fungi incertae sedis</taxon>
        <taxon>Zoopagomycota</taxon>
        <taxon>Entomophthoromycotina</taxon>
        <taxon>Basidiobolomycetes</taxon>
        <taxon>Basidiobolales</taxon>
        <taxon>Basidiobolaceae</taxon>
        <taxon>Basidiobolus</taxon>
    </lineage>
</organism>
<evidence type="ECO:0000313" key="2">
    <source>
        <dbReference type="EMBL" id="ORX90116.1"/>
    </source>
</evidence>
<name>A0A1Y1XXC1_9FUNG</name>
<comment type="caution">
    <text evidence="2">The sequence shown here is derived from an EMBL/GenBank/DDBJ whole genome shotgun (WGS) entry which is preliminary data.</text>
</comment>
<sequence length="272" mass="30069">MWGKKFIALAIVSLACAVNVEGHSYLTGPDPRVRQGQCRLDGKTFSGSNPKTCYGPCESTVVTPMNKRAVYQRGQQITVSWARNNHPGGFVRLAFAKTSKSKSASEFDKNVHKYSCYEAGPGCKGQSNKNNNDKLGTSTKNCNTIINIPKWLDDGEWTLQWSWYGSMQGHGDFYSCSDIIIKGGPKGNNQGAAFEGGDPRNPSKQLCAIGWGDRLGVCKWNRCWDPKNKNSRAPFVKKGWNTNVVINAVPYSKKPLKMLPGRNPNTNKSTPW</sequence>
<evidence type="ECO:0008006" key="4">
    <source>
        <dbReference type="Google" id="ProtNLM"/>
    </source>
</evidence>
<keyword evidence="3" id="KW-1185">Reference proteome</keyword>
<reference evidence="2 3" key="1">
    <citation type="submission" date="2016-07" db="EMBL/GenBank/DDBJ databases">
        <title>Pervasive Adenine N6-methylation of Active Genes in Fungi.</title>
        <authorList>
            <consortium name="DOE Joint Genome Institute"/>
            <person name="Mondo S.J."/>
            <person name="Dannebaum R.O."/>
            <person name="Kuo R.C."/>
            <person name="Labutti K."/>
            <person name="Haridas S."/>
            <person name="Kuo A."/>
            <person name="Salamov A."/>
            <person name="Ahrendt S.R."/>
            <person name="Lipzen A."/>
            <person name="Sullivan W."/>
            <person name="Andreopoulos W.B."/>
            <person name="Clum A."/>
            <person name="Lindquist E."/>
            <person name="Daum C."/>
            <person name="Ramamoorthy G.K."/>
            <person name="Gryganskyi A."/>
            <person name="Culley D."/>
            <person name="Magnuson J.K."/>
            <person name="James T.Y."/>
            <person name="O'Malley M.A."/>
            <person name="Stajich J.E."/>
            <person name="Spatafora J.W."/>
            <person name="Visel A."/>
            <person name="Grigoriev I.V."/>
        </authorList>
    </citation>
    <scope>NUCLEOTIDE SEQUENCE [LARGE SCALE GENOMIC DNA]</scope>
    <source>
        <strain evidence="2 3">CBS 931.73</strain>
    </source>
</reference>
<dbReference type="Gene3D" id="2.70.50.70">
    <property type="match status" value="1"/>
</dbReference>
<dbReference type="Proteomes" id="UP000193498">
    <property type="component" value="Unassembled WGS sequence"/>
</dbReference>
<accession>A0A1Y1XXC1</accession>
<feature type="signal peptide" evidence="1">
    <location>
        <begin position="1"/>
        <end position="22"/>
    </location>
</feature>